<comment type="caution">
    <text evidence="1">The sequence shown here is derived from an EMBL/GenBank/DDBJ whole genome shotgun (WGS) entry which is preliminary data.</text>
</comment>
<dbReference type="AlphaFoldDB" id="F3QUG1"/>
<evidence type="ECO:0000313" key="1">
    <source>
        <dbReference type="EMBL" id="EGG53976.1"/>
    </source>
</evidence>
<reference evidence="1 2" key="1">
    <citation type="submission" date="2011-02" db="EMBL/GenBank/DDBJ databases">
        <authorList>
            <person name="Weinstock G."/>
            <person name="Sodergren E."/>
            <person name="Clifton S."/>
            <person name="Fulton L."/>
            <person name="Fulton B."/>
            <person name="Courtney L."/>
            <person name="Fronick C."/>
            <person name="Harrison M."/>
            <person name="Strong C."/>
            <person name="Farmer C."/>
            <person name="Delahaunty K."/>
            <person name="Markovic C."/>
            <person name="Hall O."/>
            <person name="Minx P."/>
            <person name="Tomlinson C."/>
            <person name="Mitreva M."/>
            <person name="Hou S."/>
            <person name="Chen J."/>
            <person name="Wollam A."/>
            <person name="Pepin K.H."/>
            <person name="Johnson M."/>
            <person name="Bhonagiri V."/>
            <person name="Zhang X."/>
            <person name="Suruliraj S."/>
            <person name="Warren W."/>
            <person name="Chinwalla A."/>
            <person name="Mardis E.R."/>
            <person name="Wilson R.K."/>
        </authorList>
    </citation>
    <scope>NUCLEOTIDE SEQUENCE [LARGE SCALE GENOMIC DNA]</scope>
    <source>
        <strain evidence="1 2">YIT 11841</strain>
    </source>
</reference>
<dbReference type="STRING" id="762982.HMPREF9442_01832"/>
<proteinExistence type="predicted"/>
<dbReference type="eggNOG" id="ENOG50347RH">
    <property type="taxonomic scope" value="Bacteria"/>
</dbReference>
<dbReference type="EMBL" id="AFBR01000049">
    <property type="protein sequence ID" value="EGG53976.1"/>
    <property type="molecule type" value="Genomic_DNA"/>
</dbReference>
<protein>
    <submittedName>
        <fullName evidence="1">Uncharacterized protein</fullName>
    </submittedName>
</protein>
<dbReference type="Proteomes" id="UP000005546">
    <property type="component" value="Unassembled WGS sequence"/>
</dbReference>
<accession>F3QUG1</accession>
<dbReference type="HOGENOM" id="CLU_462195_0_0_10"/>
<keyword evidence="2" id="KW-1185">Reference proteome</keyword>
<gene>
    <name evidence="1" type="ORF">HMPREF9442_01832</name>
</gene>
<name>F3QUG1_9BACT</name>
<evidence type="ECO:0000313" key="2">
    <source>
        <dbReference type="Proteomes" id="UP000005546"/>
    </source>
</evidence>
<sequence length="579" mass="64911">MKQLVFQRKILWILTEGGRMKYVLSLWGMLFFLSSTAWGQAGETYEVTYVDSVGSNYSAYVPQPLVETVVEGETYELRSRQGKILATVPVSPFMTIGVEHCLMMAMDVWEEQLNIKEPVRFKVTFNENMSPDVEIQTTVEYALDKNRNSAPLNLLNQVEFQRKDEVTTIDINAYVYWNSSWANELEFGYDNLTTALTRHLAHILGFGTSIVQCGTGINFANPNTASLFDNLIVNADNQSLGALVGFGSSEAIETFLAQDLYLNLPGGRLKMYSNPQGFVLYRSGCYFSLETDNLMNYPYQDKTRLLPINPETLDALSAIGWEVKPHELSIEGRSLDAYGYGSVYQGHTFKAFGRDGKPIANAQWKYQLYNNHSGTYVDKAQGTGGSFTIPSILMGDEYLDKFQCQQGRVVCEANNGTSVSYPVFLDAHPLVLGYQISNVQDTEDSYYFSFDITLNYVGSDNGVLTVCNEGGSAMLFDIKGSGQTTIHVPNAFKYSQLWIDVSLENSYGSGTKRFYYDYDSNLSKGAIGINFPEVRENVEIFTLHGVRLYGVSSLDELPRGIYIIRKSDKLKGSKIYVVK</sequence>
<organism evidence="1 2">
    <name type="scientific">Paraprevotella xylaniphila YIT 11841</name>
    <dbReference type="NCBI Taxonomy" id="762982"/>
    <lineage>
        <taxon>Bacteria</taxon>
        <taxon>Pseudomonadati</taxon>
        <taxon>Bacteroidota</taxon>
        <taxon>Bacteroidia</taxon>
        <taxon>Bacteroidales</taxon>
        <taxon>Prevotellaceae</taxon>
        <taxon>Paraprevotella</taxon>
    </lineage>
</organism>